<feature type="domain" description="PAS" evidence="8">
    <location>
        <begin position="361"/>
        <end position="412"/>
    </location>
</feature>
<dbReference type="SMART" id="SM00388">
    <property type="entry name" value="HisKA"/>
    <property type="match status" value="1"/>
</dbReference>
<evidence type="ECO:0000259" key="9">
    <source>
        <dbReference type="PROSITE" id="PS50113"/>
    </source>
</evidence>
<keyword evidence="4 10" id="KW-0808">Transferase</keyword>
<dbReference type="InterPro" id="IPR003594">
    <property type="entry name" value="HATPase_dom"/>
</dbReference>
<dbReference type="Gene3D" id="3.30.450.20">
    <property type="entry name" value="PAS domain"/>
    <property type="match status" value="1"/>
</dbReference>
<dbReference type="PROSITE" id="PS50112">
    <property type="entry name" value="PAS"/>
    <property type="match status" value="1"/>
</dbReference>
<feature type="domain" description="PAC" evidence="9">
    <location>
        <begin position="416"/>
        <end position="468"/>
    </location>
</feature>
<evidence type="ECO:0000256" key="5">
    <source>
        <dbReference type="ARBA" id="ARBA00022777"/>
    </source>
</evidence>
<dbReference type="GO" id="GO:0009927">
    <property type="term" value="F:histidine phosphotransfer kinase activity"/>
    <property type="evidence" value="ECO:0007669"/>
    <property type="project" value="TreeGrafter"/>
</dbReference>
<dbReference type="Gene3D" id="3.30.565.10">
    <property type="entry name" value="Histidine kinase-like ATPase, C-terminal domain"/>
    <property type="match status" value="1"/>
</dbReference>
<dbReference type="OrthoDB" id="177675at2"/>
<dbReference type="InterPro" id="IPR000700">
    <property type="entry name" value="PAS-assoc_C"/>
</dbReference>
<keyword evidence="6" id="KW-1133">Transmembrane helix</keyword>
<dbReference type="PANTHER" id="PTHR43047:SF72">
    <property type="entry name" value="OSMOSENSING HISTIDINE PROTEIN KINASE SLN1"/>
    <property type="match status" value="1"/>
</dbReference>
<protein>
    <recommendedName>
        <fullName evidence="2">histidine kinase</fullName>
        <ecNumber evidence="2">2.7.13.3</ecNumber>
    </recommendedName>
</protein>
<keyword evidence="6" id="KW-0472">Membrane</keyword>
<dbReference type="Pfam" id="PF08376">
    <property type="entry name" value="NIT"/>
    <property type="match status" value="1"/>
</dbReference>
<keyword evidence="11" id="KW-1185">Reference proteome</keyword>
<evidence type="ECO:0000256" key="4">
    <source>
        <dbReference type="ARBA" id="ARBA00022679"/>
    </source>
</evidence>
<proteinExistence type="predicted"/>
<evidence type="ECO:0000256" key="6">
    <source>
        <dbReference type="SAM" id="Phobius"/>
    </source>
</evidence>
<name>Q30P81_SULDN</name>
<dbReference type="HOGENOM" id="CLU_395291_0_0_7"/>
<dbReference type="InterPro" id="IPR013587">
    <property type="entry name" value="Nitrate/nitrite_sensing"/>
</dbReference>
<dbReference type="KEGG" id="tdn:Suden_1926"/>
<keyword evidence="5 10" id="KW-0418">Kinase</keyword>
<dbReference type="CDD" id="cd00130">
    <property type="entry name" value="PAS"/>
    <property type="match status" value="1"/>
</dbReference>
<dbReference type="RefSeq" id="WP_011373540.1">
    <property type="nucleotide sequence ID" value="NC_007575.1"/>
</dbReference>
<dbReference type="PANTHER" id="PTHR43047">
    <property type="entry name" value="TWO-COMPONENT HISTIDINE PROTEIN KINASE"/>
    <property type="match status" value="1"/>
</dbReference>
<dbReference type="SMART" id="SM00387">
    <property type="entry name" value="HATPase_c"/>
    <property type="match status" value="1"/>
</dbReference>
<reference evidence="10 11" key="1">
    <citation type="journal article" date="2008" name="Appl. Environ. Microbiol.">
        <title>Genome of the epsilonproteobacterial chemolithoautotroph Sulfurimonas denitrificans.</title>
        <authorList>
            <person name="Sievert S.M."/>
            <person name="Scott K.M."/>
            <person name="Klotz M.G."/>
            <person name="Chain P.S.G."/>
            <person name="Hauser L.J."/>
            <person name="Hemp J."/>
            <person name="Huegler M."/>
            <person name="Land M."/>
            <person name="Lapidus A."/>
            <person name="Larimer F.W."/>
            <person name="Lucas S."/>
            <person name="Malfatti S.A."/>
            <person name="Meyer F."/>
            <person name="Paulsen I.T."/>
            <person name="Ren Q."/>
            <person name="Simon J."/>
            <person name="Bailey K."/>
            <person name="Diaz E."/>
            <person name="Fitzpatrick K.A."/>
            <person name="Glover B."/>
            <person name="Gwatney N."/>
            <person name="Korajkic A."/>
            <person name="Long A."/>
            <person name="Mobberley J.M."/>
            <person name="Pantry S.N."/>
            <person name="Pazder G."/>
            <person name="Peterson S."/>
            <person name="Quintanilla J.D."/>
            <person name="Sprinkle R."/>
            <person name="Stephens J."/>
            <person name="Thomas P."/>
            <person name="Vaughn R."/>
            <person name="Weber M.J."/>
            <person name="Wooten L.L."/>
        </authorList>
    </citation>
    <scope>NUCLEOTIDE SEQUENCE [LARGE SCALE GENOMIC DNA]</scope>
    <source>
        <strain evidence="11">ATCC 33889 / DSM 1251</strain>
    </source>
</reference>
<dbReference type="SMART" id="SM00091">
    <property type="entry name" value="PAS"/>
    <property type="match status" value="1"/>
</dbReference>
<evidence type="ECO:0000259" key="7">
    <source>
        <dbReference type="PROSITE" id="PS50109"/>
    </source>
</evidence>
<dbReference type="Pfam" id="PF02518">
    <property type="entry name" value="HATPase_c"/>
    <property type="match status" value="1"/>
</dbReference>
<gene>
    <name evidence="10" type="ordered locus">Suden_1926</name>
</gene>
<keyword evidence="3" id="KW-0597">Phosphoprotein</keyword>
<dbReference type="GO" id="GO:0000155">
    <property type="term" value="F:phosphorelay sensor kinase activity"/>
    <property type="evidence" value="ECO:0007669"/>
    <property type="project" value="InterPro"/>
</dbReference>
<evidence type="ECO:0000256" key="1">
    <source>
        <dbReference type="ARBA" id="ARBA00000085"/>
    </source>
</evidence>
<feature type="domain" description="Histidine kinase" evidence="7">
    <location>
        <begin position="479"/>
        <end position="696"/>
    </location>
</feature>
<evidence type="ECO:0000256" key="2">
    <source>
        <dbReference type="ARBA" id="ARBA00012438"/>
    </source>
</evidence>
<dbReference type="InterPro" id="IPR036097">
    <property type="entry name" value="HisK_dim/P_sf"/>
</dbReference>
<evidence type="ECO:0000313" key="11">
    <source>
        <dbReference type="Proteomes" id="UP000002714"/>
    </source>
</evidence>
<dbReference type="PROSITE" id="PS50109">
    <property type="entry name" value="HIS_KIN"/>
    <property type="match status" value="1"/>
</dbReference>
<sequence>MNFLNIRYKLLFLSIIPTLLTLLLFFMILSQSLSEKNNFELTKGYILESIAISKIVHAMQTERGLSSGFLAKNELDKQDTNLLLARDALNKALDNAKYIYKKKQLKDKTILNLLNEIDVTRKNMDLKTKSIAYIKDYYSQKIELLLSYVATIPTFMNDKESRNFVQALVYLSSAKESLGIIRATLNKVFIENKILIDDYSTIKGSLKNYNHNIDAFKSTITEDFLKEFEEIFKGKNIDNTFAIIDDSLANSKNNIDFATNPDYWFEQASQTINLLNSVENALFHEIGNIIDEKLNSIFYKLALIVILSTIGIIALISITFSFVKNILTSTNKLNEEFSNSKSLLEQYKSSVDRSFIVSKTDKKGVITYANDEFCKISGYSRDELIGKSHNIIRHPDTEMAIFKELWHTIRDKKEPWFGEIKNLKKDKSSYWTKAVINPILDSNQNIIEYIGIRTDITELENAMIAALSAEKAKSTFLATMSHELRTPLNAVIGFSQILMAKDDMPKEKIRTFVEKINISGKHLLNLVNNILDFSKIESGRMNLNKREILLENFINETILLVENEALKKDIEIIKKGFFEISLSADEQLLKQVILNILSNAIKFSNQNSAINISYKNDEENHIISICDEGVGLSQEQLEKLFKPFSQVQEHQNTALKGTGLGLVISQKIVELHNGNIEVKTQSGKGSCFYISIPIIKA</sequence>
<dbReference type="SMART" id="SM00086">
    <property type="entry name" value="PAC"/>
    <property type="match status" value="1"/>
</dbReference>
<dbReference type="InterPro" id="IPR005467">
    <property type="entry name" value="His_kinase_dom"/>
</dbReference>
<dbReference type="InterPro" id="IPR035965">
    <property type="entry name" value="PAS-like_dom_sf"/>
</dbReference>
<dbReference type="FunFam" id="3.30.565.10:FF:000006">
    <property type="entry name" value="Sensor histidine kinase WalK"/>
    <property type="match status" value="1"/>
</dbReference>
<accession>Q30P81</accession>
<dbReference type="PRINTS" id="PR00344">
    <property type="entry name" value="BCTRLSENSOR"/>
</dbReference>
<dbReference type="EC" id="2.7.13.3" evidence="2"/>
<dbReference type="GO" id="GO:0005886">
    <property type="term" value="C:plasma membrane"/>
    <property type="evidence" value="ECO:0007669"/>
    <property type="project" value="TreeGrafter"/>
</dbReference>
<dbReference type="SUPFAM" id="SSF55874">
    <property type="entry name" value="ATPase domain of HSP90 chaperone/DNA topoisomerase II/histidine kinase"/>
    <property type="match status" value="1"/>
</dbReference>
<dbReference type="STRING" id="326298.Suden_1926"/>
<dbReference type="Pfam" id="PF00512">
    <property type="entry name" value="HisKA"/>
    <property type="match status" value="1"/>
</dbReference>
<dbReference type="EMBL" id="CP000153">
    <property type="protein sequence ID" value="ABB45200.1"/>
    <property type="molecule type" value="Genomic_DNA"/>
</dbReference>
<feature type="transmembrane region" description="Helical" evidence="6">
    <location>
        <begin position="297"/>
        <end position="323"/>
    </location>
</feature>
<dbReference type="InterPro" id="IPR013655">
    <property type="entry name" value="PAS_fold_3"/>
</dbReference>
<evidence type="ECO:0000259" key="8">
    <source>
        <dbReference type="PROSITE" id="PS50112"/>
    </source>
</evidence>
<dbReference type="Pfam" id="PF08447">
    <property type="entry name" value="PAS_3"/>
    <property type="match status" value="1"/>
</dbReference>
<dbReference type="eggNOG" id="COG5002">
    <property type="taxonomic scope" value="Bacteria"/>
</dbReference>
<dbReference type="SUPFAM" id="SSF47384">
    <property type="entry name" value="Homodimeric domain of signal transducing histidine kinase"/>
    <property type="match status" value="1"/>
</dbReference>
<evidence type="ECO:0000313" key="10">
    <source>
        <dbReference type="EMBL" id="ABB45200.1"/>
    </source>
</evidence>
<evidence type="ECO:0000256" key="3">
    <source>
        <dbReference type="ARBA" id="ARBA00022553"/>
    </source>
</evidence>
<dbReference type="NCBIfam" id="TIGR00229">
    <property type="entry name" value="sensory_box"/>
    <property type="match status" value="1"/>
</dbReference>
<comment type="catalytic activity">
    <reaction evidence="1">
        <text>ATP + protein L-histidine = ADP + protein N-phospho-L-histidine.</text>
        <dbReference type="EC" id="2.7.13.3"/>
    </reaction>
</comment>
<dbReference type="InterPro" id="IPR036890">
    <property type="entry name" value="HATPase_C_sf"/>
</dbReference>
<dbReference type="InterPro" id="IPR000014">
    <property type="entry name" value="PAS"/>
</dbReference>
<dbReference type="Proteomes" id="UP000002714">
    <property type="component" value="Chromosome"/>
</dbReference>
<dbReference type="PROSITE" id="PS50113">
    <property type="entry name" value="PAC"/>
    <property type="match status" value="1"/>
</dbReference>
<dbReference type="CDD" id="cd00082">
    <property type="entry name" value="HisKA"/>
    <property type="match status" value="1"/>
</dbReference>
<dbReference type="InterPro" id="IPR004358">
    <property type="entry name" value="Sig_transdc_His_kin-like_C"/>
</dbReference>
<keyword evidence="6" id="KW-0812">Transmembrane</keyword>
<organism evidence="10 11">
    <name type="scientific">Sulfurimonas denitrificans (strain ATCC 33889 / DSM 1251)</name>
    <name type="common">Thiomicrospira denitrificans (strain ATCC 33889 / DSM 1251)</name>
    <dbReference type="NCBI Taxonomy" id="326298"/>
    <lineage>
        <taxon>Bacteria</taxon>
        <taxon>Pseudomonadati</taxon>
        <taxon>Campylobacterota</taxon>
        <taxon>Epsilonproteobacteria</taxon>
        <taxon>Campylobacterales</taxon>
        <taxon>Sulfurimonadaceae</taxon>
        <taxon>Sulfurimonas</taxon>
    </lineage>
</organism>
<dbReference type="AlphaFoldDB" id="Q30P81"/>
<dbReference type="InterPro" id="IPR001610">
    <property type="entry name" value="PAC"/>
</dbReference>
<dbReference type="Gene3D" id="1.10.287.130">
    <property type="match status" value="1"/>
</dbReference>
<dbReference type="InterPro" id="IPR003661">
    <property type="entry name" value="HisK_dim/P_dom"/>
</dbReference>
<dbReference type="SUPFAM" id="SSF55785">
    <property type="entry name" value="PYP-like sensor domain (PAS domain)"/>
    <property type="match status" value="1"/>
</dbReference>